<dbReference type="GO" id="GO:0016491">
    <property type="term" value="F:oxidoreductase activity"/>
    <property type="evidence" value="ECO:0007669"/>
    <property type="project" value="UniProtKB-KW"/>
</dbReference>
<sequence>MSHQKSILITGCSSGIGYDAAHTLARNGWRVFATCRAEDDCARLRGEGLESLRLDHRDVASIEAALLEILSRTGGTLDAVFCNAGYGVPVLAEDLPGHVLRDMMETNFFGVHEIVRRVIPVMRAQGGGRIVNCSSTLGLSAIRWRAPYVASKFALEGYTDTLRLELAPDDIHAILIEPGPITSNFRLNAKAQFEAHIDWQASASRAGYEAKILPRFDRDIDAKDPFELPASAVTAKLIRALEAKRPKPRYLVTTPTYVSYWARRLLPTRLADWFLAKA</sequence>
<dbReference type="PROSITE" id="PS00061">
    <property type="entry name" value="ADH_SHORT"/>
    <property type="match status" value="1"/>
</dbReference>
<protein>
    <submittedName>
        <fullName evidence="4">Oxidoreductase, short-chain dehydrogenase/reductase family protein</fullName>
    </submittedName>
</protein>
<dbReference type="CDD" id="cd05374">
    <property type="entry name" value="17beta-HSD-like_SDR_c"/>
    <property type="match status" value="1"/>
</dbReference>
<organism evidence="4 5">
    <name type="scientific">Maritimibacter alkaliphilus HTCC2654</name>
    <dbReference type="NCBI Taxonomy" id="314271"/>
    <lineage>
        <taxon>Bacteria</taxon>
        <taxon>Pseudomonadati</taxon>
        <taxon>Pseudomonadota</taxon>
        <taxon>Alphaproteobacteria</taxon>
        <taxon>Rhodobacterales</taxon>
        <taxon>Roseobacteraceae</taxon>
        <taxon>Maritimibacter</taxon>
    </lineage>
</organism>
<gene>
    <name evidence="4" type="ORF">RB2654_11573</name>
</gene>
<evidence type="ECO:0000313" key="5">
    <source>
        <dbReference type="Proteomes" id="UP000002931"/>
    </source>
</evidence>
<evidence type="ECO:0000256" key="2">
    <source>
        <dbReference type="ARBA" id="ARBA00023002"/>
    </source>
</evidence>
<dbReference type="InterPro" id="IPR020904">
    <property type="entry name" value="Sc_DH/Rdtase_CS"/>
</dbReference>
<dbReference type="PANTHER" id="PTHR44169:SF6">
    <property type="entry name" value="NADPH-DEPENDENT 1-ACYLDIHYDROXYACETONE PHOSPHATE REDUCTASE"/>
    <property type="match status" value="1"/>
</dbReference>
<dbReference type="STRING" id="314271.RB2654_11573"/>
<dbReference type="Pfam" id="PF00106">
    <property type="entry name" value="adh_short"/>
    <property type="match status" value="1"/>
</dbReference>
<dbReference type="Gene3D" id="3.40.50.720">
    <property type="entry name" value="NAD(P)-binding Rossmann-like Domain"/>
    <property type="match status" value="1"/>
</dbReference>
<proteinExistence type="inferred from homology"/>
<dbReference type="SUPFAM" id="SSF51735">
    <property type="entry name" value="NAD(P)-binding Rossmann-fold domains"/>
    <property type="match status" value="1"/>
</dbReference>
<keyword evidence="5" id="KW-1185">Reference proteome</keyword>
<comment type="similarity">
    <text evidence="1 3">Belongs to the short-chain dehydrogenases/reductases (SDR) family.</text>
</comment>
<dbReference type="InterPro" id="IPR036291">
    <property type="entry name" value="NAD(P)-bd_dom_sf"/>
</dbReference>
<dbReference type="AlphaFoldDB" id="A3VFM0"/>
<dbReference type="eggNOG" id="COG1028">
    <property type="taxonomic scope" value="Bacteria"/>
</dbReference>
<dbReference type="PANTHER" id="PTHR44169">
    <property type="entry name" value="NADPH-DEPENDENT 1-ACYLDIHYDROXYACETONE PHOSPHATE REDUCTASE"/>
    <property type="match status" value="1"/>
</dbReference>
<dbReference type="OrthoDB" id="9793825at2"/>
<dbReference type="PRINTS" id="PR00080">
    <property type="entry name" value="SDRFAMILY"/>
</dbReference>
<name>A3VFM0_9RHOB</name>
<reference evidence="4 5" key="1">
    <citation type="journal article" date="2010" name="J. Bacteriol.">
        <title>Genome sequences of Pelagibaca bermudensis HTCC2601T and Maritimibacter alkaliphilus HTCC2654T, the type strains of two marine Roseobacter genera.</title>
        <authorList>
            <person name="Thrash J.C."/>
            <person name="Cho J.C."/>
            <person name="Ferriera S."/>
            <person name="Johnson J."/>
            <person name="Vergin K.L."/>
            <person name="Giovannoni S.J."/>
        </authorList>
    </citation>
    <scope>NUCLEOTIDE SEQUENCE [LARGE SCALE GENOMIC DNA]</scope>
    <source>
        <strain evidence="4 5">HTCC2654</strain>
    </source>
</reference>
<evidence type="ECO:0000313" key="4">
    <source>
        <dbReference type="EMBL" id="EAQ13135.1"/>
    </source>
</evidence>
<dbReference type="InterPro" id="IPR002347">
    <property type="entry name" value="SDR_fam"/>
</dbReference>
<dbReference type="RefSeq" id="WP_008331727.1">
    <property type="nucleotide sequence ID" value="NZ_CH902578.1"/>
</dbReference>
<dbReference type="PRINTS" id="PR00081">
    <property type="entry name" value="GDHRDH"/>
</dbReference>
<dbReference type="EMBL" id="AAMT01000006">
    <property type="protein sequence ID" value="EAQ13135.1"/>
    <property type="molecule type" value="Genomic_DNA"/>
</dbReference>
<dbReference type="HOGENOM" id="CLU_010194_2_9_5"/>
<evidence type="ECO:0000256" key="1">
    <source>
        <dbReference type="ARBA" id="ARBA00006484"/>
    </source>
</evidence>
<evidence type="ECO:0000256" key="3">
    <source>
        <dbReference type="RuleBase" id="RU000363"/>
    </source>
</evidence>
<dbReference type="Proteomes" id="UP000002931">
    <property type="component" value="Unassembled WGS sequence"/>
</dbReference>
<accession>A3VFM0</accession>
<keyword evidence="2" id="KW-0560">Oxidoreductase</keyword>
<comment type="caution">
    <text evidence="4">The sequence shown here is derived from an EMBL/GenBank/DDBJ whole genome shotgun (WGS) entry which is preliminary data.</text>
</comment>